<evidence type="ECO:0000256" key="7">
    <source>
        <dbReference type="ARBA" id="ARBA00023306"/>
    </source>
</evidence>
<name>A0A124FN63_9CHLR</name>
<protein>
    <submittedName>
        <fullName evidence="10">Putative cell division protein FtsQ</fullName>
    </submittedName>
</protein>
<dbReference type="Pfam" id="PF08478">
    <property type="entry name" value="POTRA_1"/>
    <property type="match status" value="1"/>
</dbReference>
<comment type="caution">
    <text evidence="10">The sequence shown here is derived from an EMBL/GenBank/DDBJ whole genome shotgun (WGS) entry which is preliminary data.</text>
</comment>
<evidence type="ECO:0000256" key="3">
    <source>
        <dbReference type="ARBA" id="ARBA00022618"/>
    </source>
</evidence>
<dbReference type="PANTHER" id="PTHR37820">
    <property type="entry name" value="CELL DIVISION PROTEIN DIVIB"/>
    <property type="match status" value="1"/>
</dbReference>
<evidence type="ECO:0000256" key="8">
    <source>
        <dbReference type="SAM" id="MobiDB-lite"/>
    </source>
</evidence>
<evidence type="ECO:0000256" key="5">
    <source>
        <dbReference type="ARBA" id="ARBA00022989"/>
    </source>
</evidence>
<dbReference type="PANTHER" id="PTHR37820:SF1">
    <property type="entry name" value="CELL DIVISION PROTEIN FTSQ"/>
    <property type="match status" value="1"/>
</dbReference>
<organism evidence="10 11">
    <name type="scientific">Anaerolinea thermophila</name>
    <dbReference type="NCBI Taxonomy" id="167964"/>
    <lineage>
        <taxon>Bacteria</taxon>
        <taxon>Bacillati</taxon>
        <taxon>Chloroflexota</taxon>
        <taxon>Anaerolineae</taxon>
        <taxon>Anaerolineales</taxon>
        <taxon>Anaerolineaceae</taxon>
        <taxon>Anaerolinea</taxon>
    </lineage>
</organism>
<dbReference type="GO" id="GO:0051301">
    <property type="term" value="P:cell division"/>
    <property type="evidence" value="ECO:0007669"/>
    <property type="project" value="UniProtKB-KW"/>
</dbReference>
<dbReference type="GO" id="GO:0005886">
    <property type="term" value="C:plasma membrane"/>
    <property type="evidence" value="ECO:0007669"/>
    <property type="project" value="TreeGrafter"/>
</dbReference>
<keyword evidence="7" id="KW-0131">Cell cycle</keyword>
<evidence type="ECO:0000256" key="4">
    <source>
        <dbReference type="ARBA" id="ARBA00022692"/>
    </source>
</evidence>
<proteinExistence type="predicted"/>
<dbReference type="Proteomes" id="UP000064249">
    <property type="component" value="Unassembled WGS sequence"/>
</dbReference>
<keyword evidence="6" id="KW-0472">Membrane</keyword>
<dbReference type="PROSITE" id="PS51779">
    <property type="entry name" value="POTRA"/>
    <property type="match status" value="1"/>
</dbReference>
<keyword evidence="2" id="KW-1003">Cell membrane</keyword>
<comment type="subcellular location">
    <subcellularLocation>
        <location evidence="1">Membrane</location>
    </subcellularLocation>
</comment>
<feature type="domain" description="POTRA" evidence="9">
    <location>
        <begin position="106"/>
        <end position="174"/>
    </location>
</feature>
<dbReference type="InterPro" id="IPR034746">
    <property type="entry name" value="POTRA"/>
</dbReference>
<keyword evidence="5" id="KW-1133">Transmembrane helix</keyword>
<evidence type="ECO:0000313" key="11">
    <source>
        <dbReference type="Proteomes" id="UP000064249"/>
    </source>
</evidence>
<evidence type="ECO:0000313" key="10">
    <source>
        <dbReference type="EMBL" id="KUK46932.1"/>
    </source>
</evidence>
<accession>A0A124FN63</accession>
<keyword evidence="3 10" id="KW-0132">Cell division</keyword>
<dbReference type="EMBL" id="LGFU01000003">
    <property type="protein sequence ID" value="KUK46932.1"/>
    <property type="molecule type" value="Genomic_DNA"/>
</dbReference>
<keyword evidence="4" id="KW-0812">Transmembrane</keyword>
<reference evidence="10 11" key="1">
    <citation type="journal article" date="2015" name="MBio">
        <title>Genome-Resolved Metagenomic Analysis Reveals Roles for Candidate Phyla and Other Microbial Community Members in Biogeochemical Transformations in Oil Reservoirs.</title>
        <authorList>
            <person name="Hu P."/>
            <person name="Tom L."/>
            <person name="Singh A."/>
            <person name="Thomas B.C."/>
            <person name="Baker B.J."/>
            <person name="Piceno Y.M."/>
            <person name="Andersen G.L."/>
            <person name="Banfield J.F."/>
        </authorList>
    </citation>
    <scope>NUCLEOTIDE SEQUENCE [LARGE SCALE GENOMIC DNA]</scope>
    <source>
        <strain evidence="10">46_16</strain>
    </source>
</reference>
<evidence type="ECO:0000256" key="1">
    <source>
        <dbReference type="ARBA" id="ARBA00004370"/>
    </source>
</evidence>
<evidence type="ECO:0000259" key="9">
    <source>
        <dbReference type="PROSITE" id="PS51779"/>
    </source>
</evidence>
<sequence>MKEHNRADSERRSDKLRQKRLKKQNEWLQDVNTRAEKLASRPAYESNEENQRSVHSQYEQNPLAHIALDEKEFTTPKLHLSWRFLSGLVTGICTALLISAFRSPEYLISNIEIEGLTRVTQEEITTVLDLGQQRIFMISPLIIENAILENFPELHDANVSVDLSSTVSIQVQEREPHIAWEYDGKKIWIDEEGYLLPDRGEAQVTLTIGANQEPPFYIPEERIILAGEKRLRKTVIEKGENDRLALFKVYQRIEPTTYQAVKDLNQLLPEQDIILYDVRRGLGWNDSRGFRVYVGSDLKDIAAKMNMVEEIVRTLVTSQVNPTMISVEQINAPYYRMD</sequence>
<dbReference type="InterPro" id="IPR050487">
    <property type="entry name" value="FtsQ_DivIB"/>
</dbReference>
<evidence type="ECO:0000256" key="2">
    <source>
        <dbReference type="ARBA" id="ARBA00022475"/>
    </source>
</evidence>
<dbReference type="AlphaFoldDB" id="A0A124FN63"/>
<gene>
    <name evidence="10" type="ORF">XD73_0129</name>
</gene>
<evidence type="ECO:0000256" key="6">
    <source>
        <dbReference type="ARBA" id="ARBA00023136"/>
    </source>
</evidence>
<feature type="compositionally biased region" description="Basic and acidic residues" evidence="8">
    <location>
        <begin position="1"/>
        <end position="16"/>
    </location>
</feature>
<dbReference type="InterPro" id="IPR013685">
    <property type="entry name" value="POTRA_FtsQ_type"/>
</dbReference>
<feature type="region of interest" description="Disordered" evidence="8">
    <location>
        <begin position="1"/>
        <end position="56"/>
    </location>
</feature>